<keyword evidence="5" id="KW-0687">Ribonucleoprotein</keyword>
<evidence type="ECO:0000313" key="10">
    <source>
        <dbReference type="Proteomes" id="UP001221898"/>
    </source>
</evidence>
<comment type="caution">
    <text evidence="9">The sequence shown here is derived from an EMBL/GenBank/DDBJ whole genome shotgun (WGS) entry which is preliminary data.</text>
</comment>
<dbReference type="SMART" id="SM01403">
    <property type="entry name" value="Ribosomal_S10"/>
    <property type="match status" value="1"/>
</dbReference>
<accession>A0AAD7WUW2</accession>
<evidence type="ECO:0000256" key="5">
    <source>
        <dbReference type="ARBA" id="ARBA00023274"/>
    </source>
</evidence>
<dbReference type="EMBL" id="JAINUG010000032">
    <property type="protein sequence ID" value="KAJ8409154.1"/>
    <property type="molecule type" value="Genomic_DNA"/>
</dbReference>
<dbReference type="Proteomes" id="UP001221898">
    <property type="component" value="Unassembled WGS sequence"/>
</dbReference>
<dbReference type="InterPro" id="IPR001848">
    <property type="entry name" value="Ribosomal_uS10"/>
</dbReference>
<dbReference type="PANTHER" id="PTHR13334">
    <property type="entry name" value="MITOCHONDRIAL 28S RIBOSOMAL PROTEIN S10"/>
    <property type="match status" value="1"/>
</dbReference>
<dbReference type="GO" id="GO:0003735">
    <property type="term" value="F:structural constituent of ribosome"/>
    <property type="evidence" value="ECO:0007669"/>
    <property type="project" value="InterPro"/>
</dbReference>
<dbReference type="InterPro" id="IPR036838">
    <property type="entry name" value="Ribosomal_uS10_dom_sf"/>
</dbReference>
<feature type="domain" description="Small ribosomal subunit protein uS10" evidence="8">
    <location>
        <begin position="75"/>
        <end position="172"/>
    </location>
</feature>
<dbReference type="SUPFAM" id="SSF54999">
    <property type="entry name" value="Ribosomal protein S10"/>
    <property type="match status" value="1"/>
</dbReference>
<dbReference type="FunFam" id="3.30.70.600:FF:000005">
    <property type="entry name" value="28S ribosomal protein S10, mitochondrial"/>
    <property type="match status" value="1"/>
</dbReference>
<reference evidence="9" key="1">
    <citation type="journal article" date="2023" name="Science">
        <title>Genome structures resolve the early diversification of teleost fishes.</title>
        <authorList>
            <person name="Parey E."/>
            <person name="Louis A."/>
            <person name="Montfort J."/>
            <person name="Bouchez O."/>
            <person name="Roques C."/>
            <person name="Iampietro C."/>
            <person name="Lluch J."/>
            <person name="Castinel A."/>
            <person name="Donnadieu C."/>
            <person name="Desvignes T."/>
            <person name="Floi Bucao C."/>
            <person name="Jouanno E."/>
            <person name="Wen M."/>
            <person name="Mejri S."/>
            <person name="Dirks R."/>
            <person name="Jansen H."/>
            <person name="Henkel C."/>
            <person name="Chen W.J."/>
            <person name="Zahm M."/>
            <person name="Cabau C."/>
            <person name="Klopp C."/>
            <person name="Thompson A.W."/>
            <person name="Robinson-Rechavi M."/>
            <person name="Braasch I."/>
            <person name="Lecointre G."/>
            <person name="Bobe J."/>
            <person name="Postlethwait J.H."/>
            <person name="Berthelot C."/>
            <person name="Roest Crollius H."/>
            <person name="Guiguen Y."/>
        </authorList>
    </citation>
    <scope>NUCLEOTIDE SEQUENCE</scope>
    <source>
        <strain evidence="9">NC1722</strain>
    </source>
</reference>
<proteinExistence type="inferred from homology"/>
<evidence type="ECO:0000256" key="6">
    <source>
        <dbReference type="ARBA" id="ARBA00035261"/>
    </source>
</evidence>
<sequence length="199" mass="22378">MAVSACFARTLRALSVTLRVSPQVARQLNAGSSYRSGRLPCLTPSACVHTGIIHCTNTPNITVTDEPDALYQTVDVLVKGHDRAVLDSYEFFATLAAQELGIPVRKVSEPKKKIERMTLLKSVHIFKKHRVQYEMRTHYRCIQLAHVTGSTAQAYLEYVQRNLPEGVAMEVTKTELVKIPEHILKPMWDIPPLEEQPSQ</sequence>
<evidence type="ECO:0000256" key="7">
    <source>
        <dbReference type="ARBA" id="ARBA00035544"/>
    </source>
</evidence>
<dbReference type="GO" id="GO:0005763">
    <property type="term" value="C:mitochondrial small ribosomal subunit"/>
    <property type="evidence" value="ECO:0007669"/>
    <property type="project" value="InterPro"/>
</dbReference>
<gene>
    <name evidence="9" type="ORF">AAFF_G00241750</name>
</gene>
<keyword evidence="3" id="KW-0689">Ribosomal protein</keyword>
<dbReference type="InterPro" id="IPR027486">
    <property type="entry name" value="Ribosomal_uS10_dom"/>
</dbReference>
<dbReference type="GO" id="GO:0006412">
    <property type="term" value="P:translation"/>
    <property type="evidence" value="ECO:0007669"/>
    <property type="project" value="InterPro"/>
</dbReference>
<organism evidence="9 10">
    <name type="scientific">Aldrovandia affinis</name>
    <dbReference type="NCBI Taxonomy" id="143900"/>
    <lineage>
        <taxon>Eukaryota</taxon>
        <taxon>Metazoa</taxon>
        <taxon>Chordata</taxon>
        <taxon>Craniata</taxon>
        <taxon>Vertebrata</taxon>
        <taxon>Euteleostomi</taxon>
        <taxon>Actinopterygii</taxon>
        <taxon>Neopterygii</taxon>
        <taxon>Teleostei</taxon>
        <taxon>Notacanthiformes</taxon>
        <taxon>Halosauridae</taxon>
        <taxon>Aldrovandia</taxon>
    </lineage>
</organism>
<comment type="similarity">
    <text evidence="2">Belongs to the universal ribosomal protein uS10 family.</text>
</comment>
<keyword evidence="10" id="KW-1185">Reference proteome</keyword>
<evidence type="ECO:0000256" key="1">
    <source>
        <dbReference type="ARBA" id="ARBA00004173"/>
    </source>
</evidence>
<dbReference type="HAMAP" id="MF_00508">
    <property type="entry name" value="Ribosomal_uS10"/>
    <property type="match status" value="1"/>
</dbReference>
<protein>
    <recommendedName>
        <fullName evidence="6">Small ribosomal subunit protein uS10m</fullName>
    </recommendedName>
    <alternativeName>
        <fullName evidence="7">28S ribosomal protein S10, mitochondrial</fullName>
    </alternativeName>
</protein>
<dbReference type="Pfam" id="PF00338">
    <property type="entry name" value="Ribosomal_S10"/>
    <property type="match status" value="1"/>
</dbReference>
<evidence type="ECO:0000256" key="4">
    <source>
        <dbReference type="ARBA" id="ARBA00023128"/>
    </source>
</evidence>
<name>A0AAD7WUW2_9TELE</name>
<dbReference type="Gene3D" id="3.30.70.600">
    <property type="entry name" value="Ribosomal protein S10 domain"/>
    <property type="match status" value="1"/>
</dbReference>
<dbReference type="AlphaFoldDB" id="A0AAD7WUW2"/>
<evidence type="ECO:0000256" key="2">
    <source>
        <dbReference type="ARBA" id="ARBA00007102"/>
    </source>
</evidence>
<evidence type="ECO:0000259" key="8">
    <source>
        <dbReference type="SMART" id="SM01403"/>
    </source>
</evidence>
<evidence type="ECO:0000313" key="9">
    <source>
        <dbReference type="EMBL" id="KAJ8409154.1"/>
    </source>
</evidence>
<keyword evidence="4" id="KW-0496">Mitochondrion</keyword>
<comment type="subcellular location">
    <subcellularLocation>
        <location evidence="1">Mitochondrion</location>
    </subcellularLocation>
</comment>
<dbReference type="PANTHER" id="PTHR13334:SF4">
    <property type="entry name" value="SMALL RIBOSOMAL SUBUNIT PROTEIN US10M"/>
    <property type="match status" value="1"/>
</dbReference>
<dbReference type="InterPro" id="IPR040055">
    <property type="entry name" value="Ribosomal_uS10m"/>
</dbReference>
<evidence type="ECO:0000256" key="3">
    <source>
        <dbReference type="ARBA" id="ARBA00022980"/>
    </source>
</evidence>